<dbReference type="AlphaFoldDB" id="A0A505DLF8"/>
<evidence type="ECO:0000313" key="3">
    <source>
        <dbReference type="Proteomes" id="UP000317378"/>
    </source>
</evidence>
<dbReference type="EMBL" id="VCHX02000144">
    <property type="protein sequence ID" value="TPQ20299.1"/>
    <property type="molecule type" value="Genomic_DNA"/>
</dbReference>
<dbReference type="PANTHER" id="PTHR12558:SF13">
    <property type="entry name" value="CELL DIVISION CYCLE PROTEIN 27 HOMOLOG"/>
    <property type="match status" value="1"/>
</dbReference>
<dbReference type="SMART" id="SM00028">
    <property type="entry name" value="TPR"/>
    <property type="match status" value="6"/>
</dbReference>
<dbReference type="InterPro" id="IPR011990">
    <property type="entry name" value="TPR-like_helical_dom_sf"/>
</dbReference>
<organism evidence="2 3">
    <name type="scientific">Streptomyces sporangiiformans</name>
    <dbReference type="NCBI Taxonomy" id="2315329"/>
    <lineage>
        <taxon>Bacteria</taxon>
        <taxon>Bacillati</taxon>
        <taxon>Actinomycetota</taxon>
        <taxon>Actinomycetes</taxon>
        <taxon>Kitasatosporales</taxon>
        <taxon>Streptomycetaceae</taxon>
        <taxon>Streptomyces</taxon>
    </lineage>
</organism>
<gene>
    <name evidence="2" type="ORF">FGD71_021630</name>
</gene>
<comment type="caution">
    <text evidence="2">The sequence shown here is derived from an EMBL/GenBank/DDBJ whole genome shotgun (WGS) entry which is preliminary data.</text>
</comment>
<reference evidence="2 3" key="1">
    <citation type="submission" date="2019-06" db="EMBL/GenBank/DDBJ databases">
        <title>Streptomyces sporangiiformans sp. nov., a novel actinomycete isolated from soil in Mount Song.</title>
        <authorList>
            <person name="Han L."/>
        </authorList>
    </citation>
    <scope>NUCLEOTIDE SEQUENCE [LARGE SCALE GENOMIC DNA]</scope>
    <source>
        <strain evidence="2 3">NEAU-SSA 1</strain>
    </source>
</reference>
<feature type="compositionally biased region" description="Basic and acidic residues" evidence="1">
    <location>
        <begin position="14"/>
        <end position="30"/>
    </location>
</feature>
<dbReference type="OrthoDB" id="5477158at2"/>
<keyword evidence="3" id="KW-1185">Reference proteome</keyword>
<dbReference type="Gene3D" id="1.25.40.10">
    <property type="entry name" value="Tetratricopeptide repeat domain"/>
    <property type="match status" value="3"/>
</dbReference>
<dbReference type="SUPFAM" id="SSF48452">
    <property type="entry name" value="TPR-like"/>
    <property type="match status" value="1"/>
</dbReference>
<protein>
    <submittedName>
        <fullName evidence="2">Tetratricopeptide repeat protein</fullName>
    </submittedName>
</protein>
<dbReference type="PANTHER" id="PTHR12558">
    <property type="entry name" value="CELL DIVISION CYCLE 16,23,27"/>
    <property type="match status" value="1"/>
</dbReference>
<proteinExistence type="predicted"/>
<feature type="region of interest" description="Disordered" evidence="1">
    <location>
        <begin position="1"/>
        <end position="50"/>
    </location>
</feature>
<dbReference type="Pfam" id="PF13432">
    <property type="entry name" value="TPR_16"/>
    <property type="match status" value="3"/>
</dbReference>
<sequence>MPESKPDAQPVPESKPDARPVPKPEARPDPRPASQPRPWPQPASTRRGGAKRGVIASVVLCAVVGGVCTATLREPDESPAARATEARATAAVKAAGAPTTVRLRDLAAVITDREAHLRAHPDDVRAWAVLGSAYVERGERADEATYFPMAEKALRTSLKAKPKGNVEAFHGLAALAEARHDFRAARKWGEAAVAASPKRWTTYPLLIDAYRGLGDHSSAQRALRKLTGLRSGAEVFAQTGLVYRDSGRPEDAAAALSDAVALAATPAEEAAVLLRGGELAWERGEAATSLRYYEAALRAAPGEHAALAGRGRALAALGRTSEALRAYRTALTKRPLPQYALELGELYESLGLDNAARTQYNAIRVQVRKAAAGGINHNLVLGRLEADHGAPASALRLLRAEWERHPSAQVADALGWALHRSGRNDEAISFASKATAEHDGGGMRVALHTYHRGVIERALRQNYAARSHLAKSLRINPHFSPLLAPAAKKALQAMGEPSAGGPQDVYG</sequence>
<name>A0A505DLF8_9ACTN</name>
<evidence type="ECO:0000313" key="2">
    <source>
        <dbReference type="EMBL" id="TPQ20299.1"/>
    </source>
</evidence>
<accession>A0A505DLF8</accession>
<dbReference type="Proteomes" id="UP000317378">
    <property type="component" value="Unassembled WGS sequence"/>
</dbReference>
<feature type="compositionally biased region" description="Pro residues" evidence="1">
    <location>
        <begin position="31"/>
        <end position="41"/>
    </location>
</feature>
<evidence type="ECO:0000256" key="1">
    <source>
        <dbReference type="SAM" id="MobiDB-lite"/>
    </source>
</evidence>
<dbReference type="InterPro" id="IPR019734">
    <property type="entry name" value="TPR_rpt"/>
</dbReference>